<reference evidence="2 3" key="1">
    <citation type="submission" date="2021-08" db="EMBL/GenBank/DDBJ databases">
        <title>Novel members of of the genus Stenotrophomonas from differernt environment.</title>
        <authorList>
            <person name="Deng Y."/>
        </authorList>
    </citation>
    <scope>NUCLEOTIDE SEQUENCE [LARGE SCALE GENOMIC DNA]</scope>
    <source>
        <strain evidence="2 3">CPCC 101365</strain>
    </source>
</reference>
<sequence>MKLHRTALLLAAIALPAAAHTPFLAPTHFDAREGATVSLDAAFAEAFFVPEVVFDNSDFVVTDPAGVTRAAETVQRLRTRAVVEHRLDAGKGTYRFSTGARLGALFRTWEQGGKRESTRDPAVKIPAGAKVISDFQSLTLAETYITAGAPDRAALAARGKGLEFVALTHPSDLYVGEHFDFVVQYDGAPLPRQKVEVTEAVWTSDRTAEVTTLESDAEGRIRLPLARAGTFLALARHRSPAPAGAPVPEYSNSYTLTFHVLTP</sequence>
<comment type="caution">
    <text evidence="2">The sequence shown here is derived from an EMBL/GenBank/DDBJ whole genome shotgun (WGS) entry which is preliminary data.</text>
</comment>
<dbReference type="EMBL" id="JAIKTS010000003">
    <property type="protein sequence ID" value="MCL7714894.1"/>
    <property type="molecule type" value="Genomic_DNA"/>
</dbReference>
<evidence type="ECO:0000256" key="1">
    <source>
        <dbReference type="SAM" id="SignalP"/>
    </source>
</evidence>
<evidence type="ECO:0000313" key="2">
    <source>
        <dbReference type="EMBL" id="MCL7714894.1"/>
    </source>
</evidence>
<dbReference type="Pfam" id="PF10670">
    <property type="entry name" value="DUF4198"/>
    <property type="match status" value="1"/>
</dbReference>
<gene>
    <name evidence="2" type="ORF">K5L01_09580</name>
</gene>
<dbReference type="RefSeq" id="WP_250064182.1">
    <property type="nucleotide sequence ID" value="NZ_JAIKTS010000003.1"/>
</dbReference>
<protein>
    <submittedName>
        <fullName evidence="2">DUF4198 domain-containing protein</fullName>
    </submittedName>
</protein>
<evidence type="ECO:0000313" key="3">
    <source>
        <dbReference type="Proteomes" id="UP001431235"/>
    </source>
</evidence>
<proteinExistence type="predicted"/>
<feature type="chain" id="PRO_5045248269" evidence="1">
    <location>
        <begin position="20"/>
        <end position="263"/>
    </location>
</feature>
<name>A0ABT0SHU6_9GAMM</name>
<dbReference type="Proteomes" id="UP001431235">
    <property type="component" value="Unassembled WGS sequence"/>
</dbReference>
<dbReference type="InterPro" id="IPR019613">
    <property type="entry name" value="DUF4198"/>
</dbReference>
<accession>A0ABT0SHU6</accession>
<keyword evidence="3" id="KW-1185">Reference proteome</keyword>
<feature type="signal peptide" evidence="1">
    <location>
        <begin position="1"/>
        <end position="19"/>
    </location>
</feature>
<organism evidence="2 3">
    <name type="scientific">Stenotrophomonas mori</name>
    <dbReference type="NCBI Taxonomy" id="2871096"/>
    <lineage>
        <taxon>Bacteria</taxon>
        <taxon>Pseudomonadati</taxon>
        <taxon>Pseudomonadota</taxon>
        <taxon>Gammaproteobacteria</taxon>
        <taxon>Lysobacterales</taxon>
        <taxon>Lysobacteraceae</taxon>
        <taxon>Stenotrophomonas</taxon>
    </lineage>
</organism>
<keyword evidence="1" id="KW-0732">Signal</keyword>